<accession>A0A2K8P299</accession>
<dbReference type="AlphaFoldDB" id="A0A2K8P299"/>
<keyword evidence="1" id="KW-0472">Membrane</keyword>
<protein>
    <submittedName>
        <fullName evidence="2">Uncharacterized protein</fullName>
    </submittedName>
</protein>
<sequence length="202" mass="24032">MNSKFIIAICIIGLYALILFIVGILAFLYSIKHKPYKKINDEYLKEIAEYSKTEKEVLKGLKPIKIKFQLADDEKVYYVDELDVSYNEIEVKKSKQKEFDDEYDQYVKNLKKNYSLFKFKTKQNNLEKTLIYISNKRIVLDDGNEFKIIKLNKVLLNEYFILNFNGEYLKTTYLKTTNEEIYFINADLKLKSIISSFRIEND</sequence>
<organism evidence="2 3">
    <name type="scientific">Mesoplasma coleopterae</name>
    <dbReference type="NCBI Taxonomy" id="324078"/>
    <lineage>
        <taxon>Bacteria</taxon>
        <taxon>Bacillati</taxon>
        <taxon>Mycoplasmatota</taxon>
        <taxon>Mollicutes</taxon>
        <taxon>Entomoplasmatales</taxon>
        <taxon>Entomoplasmataceae</taxon>
        <taxon>Mesoplasma</taxon>
    </lineage>
</organism>
<dbReference type="Proteomes" id="UP000232221">
    <property type="component" value="Chromosome"/>
</dbReference>
<gene>
    <name evidence="2" type="ORF">MCOLE_v1c03700</name>
</gene>
<feature type="transmembrane region" description="Helical" evidence="1">
    <location>
        <begin position="6"/>
        <end position="29"/>
    </location>
</feature>
<evidence type="ECO:0000256" key="1">
    <source>
        <dbReference type="SAM" id="Phobius"/>
    </source>
</evidence>
<keyword evidence="1" id="KW-1133">Transmembrane helix</keyword>
<evidence type="ECO:0000313" key="3">
    <source>
        <dbReference type="Proteomes" id="UP000232221"/>
    </source>
</evidence>
<proteinExistence type="predicted"/>
<evidence type="ECO:0000313" key="2">
    <source>
        <dbReference type="EMBL" id="ATZ20884.1"/>
    </source>
</evidence>
<dbReference type="EMBL" id="CP024968">
    <property type="protein sequence ID" value="ATZ20884.1"/>
    <property type="molecule type" value="Genomic_DNA"/>
</dbReference>
<keyword evidence="1" id="KW-0812">Transmembrane</keyword>
<reference evidence="2 3" key="1">
    <citation type="submission" date="2017-11" db="EMBL/GenBank/DDBJ databases">
        <title>Genome sequence of Mesoplasma coleopterae BARC 779 (ATCC 49583).</title>
        <authorList>
            <person name="Lo W.-S."/>
            <person name="Kuo C.-H."/>
        </authorList>
    </citation>
    <scope>NUCLEOTIDE SEQUENCE [LARGE SCALE GENOMIC DNA]</scope>
    <source>
        <strain evidence="2 3">BARC 779</strain>
    </source>
</reference>
<dbReference type="KEGG" id="mcol:MCOLE_v1c03700"/>
<dbReference type="RefSeq" id="WP_100670975.1">
    <property type="nucleotide sequence ID" value="NZ_CP024968.1"/>
</dbReference>
<dbReference type="OrthoDB" id="391969at2"/>
<keyword evidence="3" id="KW-1185">Reference proteome</keyword>
<name>A0A2K8P299_9MOLU</name>